<reference evidence="8 9" key="1">
    <citation type="submission" date="2019-11" db="EMBL/GenBank/DDBJ databases">
        <title>Whole genome sequence of Oryza granulata.</title>
        <authorList>
            <person name="Li W."/>
        </authorList>
    </citation>
    <scope>NUCLEOTIDE SEQUENCE [LARGE SCALE GENOMIC DNA]</scope>
    <source>
        <strain evidence="9">cv. Menghai</strain>
        <tissue evidence="8">Leaf</tissue>
    </source>
</reference>
<proteinExistence type="inferred from homology"/>
<comment type="caution">
    <text evidence="8">The sequence shown here is derived from an EMBL/GenBank/DDBJ whole genome shotgun (WGS) entry which is preliminary data.</text>
</comment>
<organism evidence="8 9">
    <name type="scientific">Oryza meyeriana var. granulata</name>
    <dbReference type="NCBI Taxonomy" id="110450"/>
    <lineage>
        <taxon>Eukaryota</taxon>
        <taxon>Viridiplantae</taxon>
        <taxon>Streptophyta</taxon>
        <taxon>Embryophyta</taxon>
        <taxon>Tracheophyta</taxon>
        <taxon>Spermatophyta</taxon>
        <taxon>Magnoliopsida</taxon>
        <taxon>Liliopsida</taxon>
        <taxon>Poales</taxon>
        <taxon>Poaceae</taxon>
        <taxon>BOP clade</taxon>
        <taxon>Oryzoideae</taxon>
        <taxon>Oryzeae</taxon>
        <taxon>Oryzinae</taxon>
        <taxon>Oryza</taxon>
        <taxon>Oryza meyeriana</taxon>
    </lineage>
</organism>
<dbReference type="InterPro" id="IPR036638">
    <property type="entry name" value="HLH_DNA-bd_sf"/>
</dbReference>
<dbReference type="EMBL" id="SPHZ02000006">
    <property type="protein sequence ID" value="KAF0912175.1"/>
    <property type="molecule type" value="Genomic_DNA"/>
</dbReference>
<dbReference type="PANTHER" id="PTHR46266">
    <property type="entry name" value="TRANSCRIPTION FACTOR TT8"/>
    <property type="match status" value="1"/>
</dbReference>
<dbReference type="SMART" id="SM00353">
    <property type="entry name" value="HLH"/>
    <property type="match status" value="1"/>
</dbReference>
<dbReference type="InterPro" id="IPR025610">
    <property type="entry name" value="MYC/MYB_N"/>
</dbReference>
<dbReference type="SUPFAM" id="SSF47459">
    <property type="entry name" value="HLH, helix-loop-helix DNA-binding domain"/>
    <property type="match status" value="1"/>
</dbReference>
<keyword evidence="4" id="KW-0010">Activator</keyword>
<keyword evidence="3" id="KW-0805">Transcription regulation</keyword>
<evidence type="ECO:0000313" key="9">
    <source>
        <dbReference type="Proteomes" id="UP000479710"/>
    </source>
</evidence>
<dbReference type="InterPro" id="IPR054502">
    <property type="entry name" value="bHLH-TF_ACT-like_plant"/>
</dbReference>
<dbReference type="PANTHER" id="PTHR46266:SF3">
    <property type="entry name" value="TRANSCRIPTION FACTOR EGL1"/>
    <property type="match status" value="1"/>
</dbReference>
<dbReference type="Gene3D" id="4.10.280.10">
    <property type="entry name" value="Helix-loop-helix DNA-binding domain"/>
    <property type="match status" value="1"/>
</dbReference>
<gene>
    <name evidence="8" type="ORF">E2562_013062</name>
</gene>
<evidence type="ECO:0000256" key="4">
    <source>
        <dbReference type="ARBA" id="ARBA00023159"/>
    </source>
</evidence>
<protein>
    <recommendedName>
        <fullName evidence="7">BHLH domain-containing protein</fullName>
    </recommendedName>
</protein>
<evidence type="ECO:0000256" key="2">
    <source>
        <dbReference type="ARBA" id="ARBA00005510"/>
    </source>
</evidence>
<keyword evidence="9" id="KW-1185">Reference proteome</keyword>
<evidence type="ECO:0000256" key="6">
    <source>
        <dbReference type="ARBA" id="ARBA00023242"/>
    </source>
</evidence>
<dbReference type="Pfam" id="PF22754">
    <property type="entry name" value="bHLH-TF_ACT-like_plant"/>
    <property type="match status" value="1"/>
</dbReference>
<name>A0A6G1DH99_9ORYZ</name>
<dbReference type="GO" id="GO:0046983">
    <property type="term" value="F:protein dimerization activity"/>
    <property type="evidence" value="ECO:0007669"/>
    <property type="project" value="InterPro"/>
</dbReference>
<dbReference type="PROSITE" id="PS50888">
    <property type="entry name" value="BHLH"/>
    <property type="match status" value="1"/>
</dbReference>
<evidence type="ECO:0000256" key="5">
    <source>
        <dbReference type="ARBA" id="ARBA00023163"/>
    </source>
</evidence>
<dbReference type="Proteomes" id="UP000479710">
    <property type="component" value="Unassembled WGS sequence"/>
</dbReference>
<evidence type="ECO:0000256" key="3">
    <source>
        <dbReference type="ARBA" id="ARBA00023015"/>
    </source>
</evidence>
<comment type="similarity">
    <text evidence="2">Belongs to the bHLH protein family.</text>
</comment>
<dbReference type="GO" id="GO:0005634">
    <property type="term" value="C:nucleus"/>
    <property type="evidence" value="ECO:0007669"/>
    <property type="project" value="UniProtKB-SubCell"/>
</dbReference>
<accession>A0A6G1DH99</accession>
<evidence type="ECO:0000256" key="1">
    <source>
        <dbReference type="ARBA" id="ARBA00004123"/>
    </source>
</evidence>
<dbReference type="OrthoDB" id="690068at2759"/>
<dbReference type="Pfam" id="PF00010">
    <property type="entry name" value="HLH"/>
    <property type="match status" value="1"/>
</dbReference>
<keyword evidence="6" id="KW-0539">Nucleus</keyword>
<sequence length="579" mass="63930">MASAPPVQEEPLQPGTKHFRSQLAAAVRSIGWSYAIFWSSTSRPGVLTWNDGFYNGEVKTRKISNSADLTADELVLQRSEQLRELYNSLLSGESDHRARRPVAALSPEDLGDTEWYYVICMTYAFQPGQGLPGKSFASNGTVWLCNVQSADSKTFLRALLAKSASIQTIICFPFMSGVLELGTTDPVLEDPNLVNRIVASFQELQFLVCSEVPSSSTSPNETEDADTVFEHLIHNAIEEEQMVLQGEHGIGDVVVAECLSNPNTNLEQITMEIDELYTLWEDLDLDLVTMRSLKDNGWPVNHGSFQLVPTSSPEMVAAAVANDVDSVANSRASCFIVWKRASSNEVMDVPIIGIESQKLLKKAVGGSAWMSNNGQGSVAITQDNSIKNHVMSERRRREKLNEMFLILKSLVPSIHKVDKASILAETIAYLKMLEKRVKELESSSEPSHWRPAKTRERRRREITRKKVSEVGVNDSDAGRVVNDSNAGREHHWVLSQEAQSNVNVTITNKVVLLEVQCQWKELLMTQLFDAIKGLCLDVLSVQASAPDGVLGLKIQAKFACSSAVAPGIISEALQKAIRS</sequence>
<evidence type="ECO:0000313" key="8">
    <source>
        <dbReference type="EMBL" id="KAF0912175.1"/>
    </source>
</evidence>
<dbReference type="AlphaFoldDB" id="A0A6G1DH99"/>
<dbReference type="InterPro" id="IPR011598">
    <property type="entry name" value="bHLH_dom"/>
</dbReference>
<comment type="subcellular location">
    <subcellularLocation>
        <location evidence="1">Nucleus</location>
    </subcellularLocation>
</comment>
<keyword evidence="5" id="KW-0804">Transcription</keyword>
<feature type="domain" description="BHLH" evidence="7">
    <location>
        <begin position="384"/>
        <end position="433"/>
    </location>
</feature>
<dbReference type="Pfam" id="PF14215">
    <property type="entry name" value="bHLH-MYC_N"/>
    <property type="match status" value="1"/>
</dbReference>
<evidence type="ECO:0000259" key="7">
    <source>
        <dbReference type="PROSITE" id="PS50888"/>
    </source>
</evidence>